<comment type="caution">
    <text evidence="9">The sequence shown here is derived from an EMBL/GenBank/DDBJ whole genome shotgun (WGS) entry which is preliminary data.</text>
</comment>
<keyword evidence="10" id="KW-1185">Reference proteome</keyword>
<feature type="compositionally biased region" description="Acidic residues" evidence="6">
    <location>
        <begin position="336"/>
        <end position="348"/>
    </location>
</feature>
<dbReference type="InterPro" id="IPR036388">
    <property type="entry name" value="WH-like_DNA-bd_sf"/>
</dbReference>
<feature type="region of interest" description="Disordered" evidence="6">
    <location>
        <begin position="336"/>
        <end position="363"/>
    </location>
</feature>
<feature type="transmembrane region" description="Helical" evidence="7">
    <location>
        <begin position="458"/>
        <end position="478"/>
    </location>
</feature>
<evidence type="ECO:0000256" key="4">
    <source>
        <dbReference type="ARBA" id="ARBA00023242"/>
    </source>
</evidence>
<keyword evidence="4" id="KW-0539">Nucleus</keyword>
<dbReference type="InterPro" id="IPR036390">
    <property type="entry name" value="WH_DNA-bd_sf"/>
</dbReference>
<gene>
    <name evidence="9" type="ORF">HAX54_014060</name>
</gene>
<keyword evidence="2" id="KW-0805">Transcription regulation</keyword>
<dbReference type="Gene3D" id="1.10.10.10">
    <property type="entry name" value="Winged helix-like DNA-binding domain superfamily/Winged helix DNA-binding domain"/>
    <property type="match status" value="1"/>
</dbReference>
<organism evidence="9 10">
    <name type="scientific">Datura stramonium</name>
    <name type="common">Jimsonweed</name>
    <name type="synonym">Common thornapple</name>
    <dbReference type="NCBI Taxonomy" id="4076"/>
    <lineage>
        <taxon>Eukaryota</taxon>
        <taxon>Viridiplantae</taxon>
        <taxon>Streptophyta</taxon>
        <taxon>Embryophyta</taxon>
        <taxon>Tracheophyta</taxon>
        <taxon>Spermatophyta</taxon>
        <taxon>Magnoliopsida</taxon>
        <taxon>eudicotyledons</taxon>
        <taxon>Gunneridae</taxon>
        <taxon>Pentapetalae</taxon>
        <taxon>asterids</taxon>
        <taxon>lamiids</taxon>
        <taxon>Solanales</taxon>
        <taxon>Solanaceae</taxon>
        <taxon>Solanoideae</taxon>
        <taxon>Datureae</taxon>
        <taxon>Datura</taxon>
    </lineage>
</organism>
<accession>A0ABS8TP97</accession>
<dbReference type="EMBL" id="JACEIK010001865">
    <property type="protein sequence ID" value="MCD7472729.1"/>
    <property type="molecule type" value="Genomic_DNA"/>
</dbReference>
<dbReference type="PANTHER" id="PTHR31003">
    <property type="entry name" value="MYB FAMILY TRANSCRIPTION FACTOR"/>
    <property type="match status" value="1"/>
</dbReference>
<dbReference type="InterPro" id="IPR044787">
    <property type="entry name" value="HHO5-like"/>
</dbReference>
<evidence type="ECO:0000256" key="1">
    <source>
        <dbReference type="ARBA" id="ARBA00022884"/>
    </source>
</evidence>
<evidence type="ECO:0000256" key="3">
    <source>
        <dbReference type="ARBA" id="ARBA00023163"/>
    </source>
</evidence>
<feature type="domain" description="HTH La-type RNA-binding" evidence="8">
    <location>
        <begin position="194"/>
        <end position="284"/>
    </location>
</feature>
<protein>
    <recommendedName>
        <fullName evidence="8">HTH La-type RNA-binding domain-containing protein</fullName>
    </recommendedName>
</protein>
<keyword evidence="1 5" id="KW-0694">RNA-binding</keyword>
<sequence length="481" mass="53815">MNVGKTFSPFKGFSGFSVTAVRKENKDELPGVPGLSLHTPGITKLREDAVTSGLNSNTMVAEGGLSECSRLPIKCDLLMHSNNLGVLRLRELMQVDGLTNDEVKSHLQKYRLHTRRLPNSQTQPANQSGCGSGLCGSQGNWGNPQAVQLPICFPSGSHAWLGVPEIKFQEKVMQNKPPNKLEEMGEQIVNGLEMKNPSDVKNKIIKQVEYQLSDMKHCRNENLLRQMNKDPETVPISSFPATKKIKSLITNQPDTCSYSPVLYKLIVSCDGKRVKRRIPFTDKDKESLQNSEAAERAVEKLNDERNWRKGLRVRLLLRRSPKSVLKSRKSEFDGCFDDEDGLPSEDSDSNNVEDGVGSARKHGTRAWKLRMRPQIHGGRGLLAALPQCSSGSGPTVKRPVRQVTKGPECRMEREVSPWEEGSLSLQLLYLEYMLPSGKTLINFSPLVTMEQDFGFQEIMLFSTFCALFLSIHSFNNMYSSK</sequence>
<name>A0ABS8TP97_DATST</name>
<dbReference type="InterPro" id="IPR006630">
    <property type="entry name" value="La_HTH"/>
</dbReference>
<dbReference type="SMART" id="SM00715">
    <property type="entry name" value="LA"/>
    <property type="match status" value="1"/>
</dbReference>
<dbReference type="Proteomes" id="UP000823775">
    <property type="component" value="Unassembled WGS sequence"/>
</dbReference>
<evidence type="ECO:0000313" key="9">
    <source>
        <dbReference type="EMBL" id="MCD7472729.1"/>
    </source>
</evidence>
<evidence type="ECO:0000259" key="8">
    <source>
        <dbReference type="PROSITE" id="PS50961"/>
    </source>
</evidence>
<keyword evidence="7" id="KW-1133">Transmembrane helix</keyword>
<evidence type="ECO:0000256" key="2">
    <source>
        <dbReference type="ARBA" id="ARBA00023015"/>
    </source>
</evidence>
<dbReference type="PROSITE" id="PS50961">
    <property type="entry name" value="HTH_LA"/>
    <property type="match status" value="1"/>
</dbReference>
<keyword evidence="7" id="KW-0472">Membrane</keyword>
<dbReference type="NCBIfam" id="TIGR01557">
    <property type="entry name" value="myb_SHAQKYF"/>
    <property type="match status" value="1"/>
</dbReference>
<keyword evidence="3" id="KW-0804">Transcription</keyword>
<keyword evidence="7" id="KW-0812">Transmembrane</keyword>
<dbReference type="PANTHER" id="PTHR31003:SF19">
    <property type="entry name" value="MYB FAMILY TRANSCRIPTION FACTOR EFM"/>
    <property type="match status" value="1"/>
</dbReference>
<reference evidence="9 10" key="1">
    <citation type="journal article" date="2021" name="BMC Genomics">
        <title>Datura genome reveals duplications of psychoactive alkaloid biosynthetic genes and high mutation rate following tissue culture.</title>
        <authorList>
            <person name="Rajewski A."/>
            <person name="Carter-House D."/>
            <person name="Stajich J."/>
            <person name="Litt A."/>
        </authorList>
    </citation>
    <scope>NUCLEOTIDE SEQUENCE [LARGE SCALE GENOMIC DNA]</scope>
    <source>
        <strain evidence="9">AR-01</strain>
    </source>
</reference>
<dbReference type="Gene3D" id="1.10.10.60">
    <property type="entry name" value="Homeodomain-like"/>
    <property type="match status" value="1"/>
</dbReference>
<evidence type="ECO:0000256" key="5">
    <source>
        <dbReference type="PROSITE-ProRule" id="PRU00332"/>
    </source>
</evidence>
<evidence type="ECO:0000256" key="6">
    <source>
        <dbReference type="SAM" id="MobiDB-lite"/>
    </source>
</evidence>
<evidence type="ECO:0000313" key="10">
    <source>
        <dbReference type="Proteomes" id="UP000823775"/>
    </source>
</evidence>
<dbReference type="SUPFAM" id="SSF46785">
    <property type="entry name" value="Winged helix' DNA-binding domain"/>
    <property type="match status" value="1"/>
</dbReference>
<proteinExistence type="predicted"/>
<evidence type="ECO:0000256" key="7">
    <source>
        <dbReference type="SAM" id="Phobius"/>
    </source>
</evidence>
<dbReference type="InterPro" id="IPR006447">
    <property type="entry name" value="Myb_dom_plants"/>
</dbReference>